<evidence type="ECO:0000313" key="2">
    <source>
        <dbReference type="EMBL" id="KAF4615435.1"/>
    </source>
</evidence>
<dbReference type="EMBL" id="JAACJL010000044">
    <property type="protein sequence ID" value="KAF4615435.1"/>
    <property type="molecule type" value="Genomic_DNA"/>
</dbReference>
<sequence length="531" mass="60946">MLMLRPNVLLFLCDLMQIDQNNEIRSTTCALYTQLDILYKIFEILIEENTDLRLLILRHGSQVCTPWRGLLLSSPSLWGKSLNFDVLMGTPAWRDEVIRRSGESFAYITRLGSGRPHFDREEELFLGSFIKNNWKRTKSLRIVLPVESVITKIFDISLLQSPHLHLEDLEVREHYLCLRDDDSSTLTLFTPVVERATWKADFGGHAPRLRQYLTEQTFQFPYQSSWLPQLRELQVTVTACLIPNLLDELRNMTSLEHLELTLLEVLTADPDARTRMSNMVLPRLKYLEVNATGHTPESIDFVNYIKPAPGCIMQVIIDYWDALSPSDISSVVRALSAFPLHDGEDGMDDQGWIGVHDSLLRIRSPRHEFLFRGPFESNLWTPCLQHFAASPAYFDNATNVRLTLGKEVVDSISTPSADMTFSRILSNMTSVAHVSTDWITLSLLRRLSFDDESNSESRKALPALESISISGHEADLNGLEVWLDCRATHTLKPIKRVNIYWHSEDYPSLEVFQRFTNLEITLFDWRGGPKY</sequence>
<keyword evidence="1" id="KW-0732">Signal</keyword>
<reference evidence="2 3" key="1">
    <citation type="submission" date="2019-12" db="EMBL/GenBank/DDBJ databases">
        <authorList>
            <person name="Floudas D."/>
            <person name="Bentzer J."/>
            <person name="Ahren D."/>
            <person name="Johansson T."/>
            <person name="Persson P."/>
            <person name="Tunlid A."/>
        </authorList>
    </citation>
    <scope>NUCLEOTIDE SEQUENCE [LARGE SCALE GENOMIC DNA]</scope>
    <source>
        <strain evidence="2 3">CBS 102.39</strain>
    </source>
</reference>
<dbReference type="AlphaFoldDB" id="A0A8H4VPC2"/>
<name>A0A8H4VPC2_9AGAR</name>
<evidence type="ECO:0008006" key="4">
    <source>
        <dbReference type="Google" id="ProtNLM"/>
    </source>
</evidence>
<feature type="signal peptide" evidence="1">
    <location>
        <begin position="1"/>
        <end position="18"/>
    </location>
</feature>
<evidence type="ECO:0000256" key="1">
    <source>
        <dbReference type="SAM" id="SignalP"/>
    </source>
</evidence>
<feature type="chain" id="PRO_5034470419" description="F-box domain-containing protein" evidence="1">
    <location>
        <begin position="19"/>
        <end position="531"/>
    </location>
</feature>
<organism evidence="2 3">
    <name type="scientific">Agrocybe pediades</name>
    <dbReference type="NCBI Taxonomy" id="84607"/>
    <lineage>
        <taxon>Eukaryota</taxon>
        <taxon>Fungi</taxon>
        <taxon>Dikarya</taxon>
        <taxon>Basidiomycota</taxon>
        <taxon>Agaricomycotina</taxon>
        <taxon>Agaricomycetes</taxon>
        <taxon>Agaricomycetidae</taxon>
        <taxon>Agaricales</taxon>
        <taxon>Agaricineae</taxon>
        <taxon>Strophariaceae</taxon>
        <taxon>Agrocybe</taxon>
    </lineage>
</organism>
<comment type="caution">
    <text evidence="2">The sequence shown here is derived from an EMBL/GenBank/DDBJ whole genome shotgun (WGS) entry which is preliminary data.</text>
</comment>
<accession>A0A8H4VPC2</accession>
<protein>
    <recommendedName>
        <fullName evidence="4">F-box domain-containing protein</fullName>
    </recommendedName>
</protein>
<keyword evidence="3" id="KW-1185">Reference proteome</keyword>
<dbReference type="Proteomes" id="UP000521872">
    <property type="component" value="Unassembled WGS sequence"/>
</dbReference>
<evidence type="ECO:0000313" key="3">
    <source>
        <dbReference type="Proteomes" id="UP000521872"/>
    </source>
</evidence>
<proteinExistence type="predicted"/>
<gene>
    <name evidence="2" type="ORF">D9613_003549</name>
</gene>